<dbReference type="PANTHER" id="PTHR10515">
    <property type="entry name" value="THYMIDINE PHOSPHORYLASE"/>
    <property type="match status" value="1"/>
</dbReference>
<dbReference type="InterPro" id="IPR036566">
    <property type="entry name" value="PYNP-like_C_sf"/>
</dbReference>
<dbReference type="Gene3D" id="1.20.970.10">
    <property type="entry name" value="Transferase, Pyrimidine Nucleoside Phosphorylase, Chain C"/>
    <property type="match status" value="1"/>
</dbReference>
<dbReference type="PROSITE" id="PS00647">
    <property type="entry name" value="THYMID_PHOSPHORYLASE"/>
    <property type="match status" value="1"/>
</dbReference>
<organism evidence="8 9">
    <name type="scientific">Candidatus Sulfotelmatobacter kueseliae</name>
    <dbReference type="NCBI Taxonomy" id="2042962"/>
    <lineage>
        <taxon>Bacteria</taxon>
        <taxon>Pseudomonadati</taxon>
        <taxon>Acidobacteriota</taxon>
        <taxon>Terriglobia</taxon>
        <taxon>Terriglobales</taxon>
        <taxon>Candidatus Korobacteraceae</taxon>
        <taxon>Candidatus Sulfotelmatobacter</taxon>
    </lineage>
</organism>
<evidence type="ECO:0000256" key="2">
    <source>
        <dbReference type="ARBA" id="ARBA00011738"/>
    </source>
</evidence>
<name>A0A2U3KCK7_9BACT</name>
<evidence type="ECO:0000256" key="5">
    <source>
        <dbReference type="ARBA" id="ARBA00022679"/>
    </source>
</evidence>
<dbReference type="GO" id="GO:0009032">
    <property type="term" value="F:thymidine phosphorylase activity"/>
    <property type="evidence" value="ECO:0007669"/>
    <property type="project" value="UniProtKB-EC"/>
</dbReference>
<sequence>MSLPTSVSQTFRAIDVIRKKRDGMELSRDEIEGLVNAYTKGEIPDYQVSAWLMAVVLRGMTRPETTALTDAMLRSGEVLDLSSLPGRKVDKHSTGGVGDKTSLVLAPLAAAAGIAVPMISGRGLGHTGGTLDKLEAIPGFNVNLSVAEFRRVLATCGCAMIGQTAEIAPADRKLYALRDVTGTVESPYLICASIMSKKLAEGIDALVLDVKTGSGAFMKSEKDAAFLAELMVETGERMGKQVVALITDMDQPLGKMIGNALEVVEVVEVLRGHGPADLRELCLELAGWMLHLGGVSKTVAEGKQQSAKLISSGKALETFRRMIELQGGDPRVIEDAQRLPQAQHTMPVASTGAGYIASIQCEQIGTACVILGGGRERKEDSVDPAVGIVLHKKVGDRVAAGEPLATIYYNAEARAARARQLIEASCQIANVPPAEKRPLVHRVIGGSK</sequence>
<dbReference type="Gene3D" id="3.40.1030.10">
    <property type="entry name" value="Nucleoside phosphorylase/phosphoribosyltransferase catalytic domain"/>
    <property type="match status" value="1"/>
</dbReference>
<dbReference type="Pfam" id="PF07831">
    <property type="entry name" value="PYNP_C"/>
    <property type="match status" value="1"/>
</dbReference>
<dbReference type="InterPro" id="IPR013102">
    <property type="entry name" value="PYNP_C"/>
</dbReference>
<dbReference type="Proteomes" id="UP000238701">
    <property type="component" value="Unassembled WGS sequence"/>
</dbReference>
<dbReference type="Gene3D" id="3.90.1170.30">
    <property type="entry name" value="Pyrimidine nucleoside phosphorylase-like, C-terminal domain"/>
    <property type="match status" value="1"/>
</dbReference>
<evidence type="ECO:0000256" key="6">
    <source>
        <dbReference type="ARBA" id="ARBA00048550"/>
    </source>
</evidence>
<evidence type="ECO:0000259" key="7">
    <source>
        <dbReference type="SMART" id="SM00941"/>
    </source>
</evidence>
<dbReference type="GO" id="GO:0006206">
    <property type="term" value="P:pyrimidine nucleobase metabolic process"/>
    <property type="evidence" value="ECO:0007669"/>
    <property type="project" value="InterPro"/>
</dbReference>
<evidence type="ECO:0000313" key="9">
    <source>
        <dbReference type="Proteomes" id="UP000238701"/>
    </source>
</evidence>
<dbReference type="InterPro" id="IPR000312">
    <property type="entry name" value="Glycosyl_Trfase_fam3"/>
</dbReference>
<dbReference type="FunFam" id="3.40.1030.10:FF:000003">
    <property type="entry name" value="Pyrimidine-nucleoside phosphorylase"/>
    <property type="match status" value="1"/>
</dbReference>
<dbReference type="EC" id="2.4.2.4" evidence="3"/>
<dbReference type="GO" id="GO:0005829">
    <property type="term" value="C:cytosol"/>
    <property type="evidence" value="ECO:0007669"/>
    <property type="project" value="TreeGrafter"/>
</dbReference>
<dbReference type="GO" id="GO:0004645">
    <property type="term" value="F:1,4-alpha-oligoglucan phosphorylase activity"/>
    <property type="evidence" value="ECO:0007669"/>
    <property type="project" value="InterPro"/>
</dbReference>
<gene>
    <name evidence="8" type="primary">deoA</name>
    <name evidence="8" type="ORF">SBA1_180014</name>
</gene>
<dbReference type="InterPro" id="IPR017872">
    <property type="entry name" value="Pyrmidine_PPase_CS"/>
</dbReference>
<dbReference type="SUPFAM" id="SSF52418">
    <property type="entry name" value="Nucleoside phosphorylase/phosphoribosyltransferase catalytic domain"/>
    <property type="match status" value="1"/>
</dbReference>
<feature type="domain" description="Pyrimidine nucleoside phosphorylase C-terminal" evidence="7">
    <location>
        <begin position="355"/>
        <end position="429"/>
    </location>
</feature>
<comment type="similarity">
    <text evidence="1">Belongs to the thymidine/pyrimidine-nucleoside phosphorylase family.</text>
</comment>
<dbReference type="InterPro" id="IPR018090">
    <property type="entry name" value="Pyrmidine_PPas_bac/euk"/>
</dbReference>
<evidence type="ECO:0000256" key="1">
    <source>
        <dbReference type="ARBA" id="ARBA00006915"/>
    </source>
</evidence>
<dbReference type="InterPro" id="IPR036320">
    <property type="entry name" value="Glycosyl_Trfase_fam3_N_dom_sf"/>
</dbReference>
<comment type="catalytic activity">
    <reaction evidence="6">
        <text>thymidine + phosphate = 2-deoxy-alpha-D-ribose 1-phosphate + thymine</text>
        <dbReference type="Rhea" id="RHEA:16037"/>
        <dbReference type="ChEBI" id="CHEBI:17748"/>
        <dbReference type="ChEBI" id="CHEBI:17821"/>
        <dbReference type="ChEBI" id="CHEBI:43474"/>
        <dbReference type="ChEBI" id="CHEBI:57259"/>
        <dbReference type="EC" id="2.4.2.4"/>
    </reaction>
</comment>
<dbReference type="Pfam" id="PF00591">
    <property type="entry name" value="Glycos_transf_3"/>
    <property type="match status" value="1"/>
</dbReference>
<dbReference type="Pfam" id="PF02885">
    <property type="entry name" value="Glycos_trans_3N"/>
    <property type="match status" value="1"/>
</dbReference>
<dbReference type="AlphaFoldDB" id="A0A2U3KCK7"/>
<comment type="subunit">
    <text evidence="2">Homodimer.</text>
</comment>
<dbReference type="PIRSF" id="PIRSF000478">
    <property type="entry name" value="TP_PyNP"/>
    <property type="match status" value="1"/>
</dbReference>
<dbReference type="InterPro" id="IPR017459">
    <property type="entry name" value="Glycosyl_Trfase_fam3_N_dom"/>
</dbReference>
<protein>
    <recommendedName>
        <fullName evidence="3">thymidine phosphorylase</fullName>
        <ecNumber evidence="3">2.4.2.4</ecNumber>
    </recommendedName>
</protein>
<reference evidence="9" key="1">
    <citation type="submission" date="2018-02" db="EMBL/GenBank/DDBJ databases">
        <authorList>
            <person name="Hausmann B."/>
        </authorList>
    </citation>
    <scope>NUCLEOTIDE SEQUENCE [LARGE SCALE GENOMIC DNA]</scope>
    <source>
        <strain evidence="9">Peat soil MAG SbA1</strain>
    </source>
</reference>
<dbReference type="NCBIfam" id="NF004490">
    <property type="entry name" value="PRK05820.1"/>
    <property type="match status" value="1"/>
</dbReference>
<proteinExistence type="inferred from homology"/>
<evidence type="ECO:0000256" key="4">
    <source>
        <dbReference type="ARBA" id="ARBA00022676"/>
    </source>
</evidence>
<keyword evidence="5 8" id="KW-0808">Transferase</keyword>
<dbReference type="SUPFAM" id="SSF47648">
    <property type="entry name" value="Nucleoside phosphorylase/phosphoribosyltransferase N-terminal domain"/>
    <property type="match status" value="1"/>
</dbReference>
<keyword evidence="4 8" id="KW-0328">Glycosyltransferase</keyword>
<dbReference type="NCBIfam" id="TIGR02644">
    <property type="entry name" value="Y_phosphoryl"/>
    <property type="match status" value="1"/>
</dbReference>
<dbReference type="SMART" id="SM00941">
    <property type="entry name" value="PYNP_C"/>
    <property type="match status" value="1"/>
</dbReference>
<dbReference type="SUPFAM" id="SSF54680">
    <property type="entry name" value="Pyrimidine nucleoside phosphorylase C-terminal domain"/>
    <property type="match status" value="1"/>
</dbReference>
<evidence type="ECO:0000313" key="8">
    <source>
        <dbReference type="EMBL" id="SPF37386.1"/>
    </source>
</evidence>
<accession>A0A2U3KCK7</accession>
<dbReference type="EMBL" id="OMOD01000090">
    <property type="protein sequence ID" value="SPF37386.1"/>
    <property type="molecule type" value="Genomic_DNA"/>
</dbReference>
<evidence type="ECO:0000256" key="3">
    <source>
        <dbReference type="ARBA" id="ARBA00011892"/>
    </source>
</evidence>
<dbReference type="GO" id="GO:0006213">
    <property type="term" value="P:pyrimidine nucleoside metabolic process"/>
    <property type="evidence" value="ECO:0007669"/>
    <property type="project" value="InterPro"/>
</dbReference>
<dbReference type="InterPro" id="IPR035902">
    <property type="entry name" value="Nuc_phospho_transferase"/>
</dbReference>
<dbReference type="InterPro" id="IPR000053">
    <property type="entry name" value="Thymidine/pyrmidine_PPase"/>
</dbReference>
<dbReference type="PANTHER" id="PTHR10515:SF0">
    <property type="entry name" value="THYMIDINE PHOSPHORYLASE"/>
    <property type="match status" value="1"/>
</dbReference>